<gene>
    <name evidence="5" type="ORF">BGC33_01310</name>
</gene>
<reference evidence="6" key="1">
    <citation type="submission" date="2016-09" db="EMBL/GenBank/DDBJ databases">
        <title>Genome Sequence of Bathymodiolus thermophilus sulfur-oxidizing gill endosymbiont.</title>
        <authorList>
            <person name="Ponnudurai R."/>
            <person name="Kleiner M."/>
            <person name="Sayavedra L."/>
            <person name="Thuermer A."/>
            <person name="Felbeck H."/>
            <person name="Schlueter R."/>
            <person name="Schweder T."/>
            <person name="Markert S."/>
        </authorList>
    </citation>
    <scope>NUCLEOTIDE SEQUENCE [LARGE SCALE GENOMIC DNA]</scope>
    <source>
        <strain evidence="6">BAT/CrabSpa'14</strain>
    </source>
</reference>
<feature type="non-terminal residue" evidence="5">
    <location>
        <position position="114"/>
    </location>
</feature>
<keyword evidence="1 5" id="KW-0489">Methyltransferase</keyword>
<dbReference type="EMBL" id="MIQH01001167">
    <property type="protein sequence ID" value="OJA03030.1"/>
    <property type="molecule type" value="Genomic_DNA"/>
</dbReference>
<dbReference type="Gene3D" id="3.40.50.150">
    <property type="entry name" value="Vaccinia Virus protein VP39"/>
    <property type="match status" value="1"/>
</dbReference>
<proteinExistence type="predicted"/>
<dbReference type="GO" id="GO:0003886">
    <property type="term" value="F:DNA (cytosine-5-)-methyltransferase activity"/>
    <property type="evidence" value="ECO:0007669"/>
    <property type="project" value="UniProtKB-EC"/>
</dbReference>
<keyword evidence="2 5" id="KW-0808">Transferase</keyword>
<protein>
    <submittedName>
        <fullName evidence="5">DNA (Cytosine-5-)-methyltransferase</fullName>
    </submittedName>
</protein>
<dbReference type="RefSeq" id="WP_241832174.1">
    <property type="nucleotide sequence ID" value="NZ_MIQH01001167.1"/>
</dbReference>
<dbReference type="Pfam" id="PF00145">
    <property type="entry name" value="DNA_methylase"/>
    <property type="match status" value="1"/>
</dbReference>
<comment type="caution">
    <text evidence="5">The sequence shown here is derived from an EMBL/GenBank/DDBJ whole genome shotgun (WGS) entry which is preliminary data.</text>
</comment>
<dbReference type="AlphaFoldDB" id="A0A1J8P084"/>
<name>A0A1J8P084_9GAMM</name>
<organism evidence="5 6">
    <name type="scientific">Bathymodiolus thermophilus thioautotrophic gill symbiont</name>
    <dbReference type="NCBI Taxonomy" id="2360"/>
    <lineage>
        <taxon>Bacteria</taxon>
        <taxon>Pseudomonadati</taxon>
        <taxon>Pseudomonadota</taxon>
        <taxon>Gammaproteobacteria</taxon>
        <taxon>sulfur-oxidizing symbionts</taxon>
    </lineage>
</organism>
<evidence type="ECO:0000313" key="6">
    <source>
        <dbReference type="Proteomes" id="UP000182798"/>
    </source>
</evidence>
<evidence type="ECO:0000256" key="4">
    <source>
        <dbReference type="ARBA" id="ARBA00047422"/>
    </source>
</evidence>
<evidence type="ECO:0000256" key="2">
    <source>
        <dbReference type="ARBA" id="ARBA00022679"/>
    </source>
</evidence>
<dbReference type="InterPro" id="IPR001525">
    <property type="entry name" value="C5_MeTfrase"/>
</dbReference>
<dbReference type="GO" id="GO:0009307">
    <property type="term" value="P:DNA restriction-modification system"/>
    <property type="evidence" value="ECO:0007669"/>
    <property type="project" value="UniProtKB-KW"/>
</dbReference>
<dbReference type="SUPFAM" id="SSF53335">
    <property type="entry name" value="S-adenosyl-L-methionine-dependent methyltransferases"/>
    <property type="match status" value="1"/>
</dbReference>
<dbReference type="Proteomes" id="UP000182798">
    <property type="component" value="Unassembled WGS sequence"/>
</dbReference>
<dbReference type="GO" id="GO:0032259">
    <property type="term" value="P:methylation"/>
    <property type="evidence" value="ECO:0007669"/>
    <property type="project" value="UniProtKB-KW"/>
</dbReference>
<comment type="catalytic activity">
    <reaction evidence="4">
        <text>a 2'-deoxycytidine in DNA + S-adenosyl-L-methionine = a 5-methyl-2'-deoxycytidine in DNA + S-adenosyl-L-homocysteine + H(+)</text>
        <dbReference type="Rhea" id="RHEA:13681"/>
        <dbReference type="Rhea" id="RHEA-COMP:11369"/>
        <dbReference type="Rhea" id="RHEA-COMP:11370"/>
        <dbReference type="ChEBI" id="CHEBI:15378"/>
        <dbReference type="ChEBI" id="CHEBI:57856"/>
        <dbReference type="ChEBI" id="CHEBI:59789"/>
        <dbReference type="ChEBI" id="CHEBI:85452"/>
        <dbReference type="ChEBI" id="CHEBI:85454"/>
        <dbReference type="EC" id="2.1.1.37"/>
    </reaction>
</comment>
<sequence length="114" mass="12604">MENVPGLLNTDVFQTFKNALVELGYMLDYQIVNCAKYGLPQNRKRLVLLASKIDEIRLLTPKEFTTKTTKTVRDALSDLESISAGGIAPSDSLHKSANLTKLNLRRIRASKPGG</sequence>
<dbReference type="InterPro" id="IPR029063">
    <property type="entry name" value="SAM-dependent_MTases_sf"/>
</dbReference>
<accession>A0A1J8P084</accession>
<evidence type="ECO:0000256" key="1">
    <source>
        <dbReference type="ARBA" id="ARBA00022603"/>
    </source>
</evidence>
<keyword evidence="3" id="KW-0680">Restriction system</keyword>
<evidence type="ECO:0000313" key="5">
    <source>
        <dbReference type="EMBL" id="OJA03030.1"/>
    </source>
</evidence>
<evidence type="ECO:0000256" key="3">
    <source>
        <dbReference type="ARBA" id="ARBA00022747"/>
    </source>
</evidence>